<organism evidence="10 11">
    <name type="scientific">Acropora cervicornis</name>
    <name type="common">Staghorn coral</name>
    <dbReference type="NCBI Taxonomy" id="6130"/>
    <lineage>
        <taxon>Eukaryota</taxon>
        <taxon>Metazoa</taxon>
        <taxon>Cnidaria</taxon>
        <taxon>Anthozoa</taxon>
        <taxon>Hexacorallia</taxon>
        <taxon>Scleractinia</taxon>
        <taxon>Astrocoeniina</taxon>
        <taxon>Acroporidae</taxon>
        <taxon>Acropora</taxon>
    </lineage>
</organism>
<evidence type="ECO:0000256" key="4">
    <source>
        <dbReference type="ARBA" id="ARBA00023157"/>
    </source>
</evidence>
<evidence type="ECO:0000313" key="10">
    <source>
        <dbReference type="EMBL" id="KAK2553862.1"/>
    </source>
</evidence>
<reference evidence="10" key="1">
    <citation type="journal article" date="2023" name="G3 (Bethesda)">
        <title>Whole genome assembly and annotation of the endangered Caribbean coral Acropora cervicornis.</title>
        <authorList>
            <person name="Selwyn J.D."/>
            <person name="Vollmer S.V."/>
        </authorList>
    </citation>
    <scope>NUCLEOTIDE SEQUENCE</scope>
    <source>
        <strain evidence="10">K2</strain>
    </source>
</reference>
<feature type="domain" description="Chitin-binding type-4" evidence="9">
    <location>
        <begin position="21"/>
        <end position="207"/>
    </location>
</feature>
<keyword evidence="11" id="KW-1185">Reference proteome</keyword>
<keyword evidence="4" id="KW-1015">Disulfide bond</keyword>
<gene>
    <name evidence="10" type="ORF">P5673_024859</name>
</gene>
<keyword evidence="2" id="KW-0479">Metal-binding</keyword>
<name>A0AAD9UXZ8_ACRCE</name>
<proteinExistence type="inferred from homology"/>
<reference evidence="10" key="2">
    <citation type="journal article" date="2023" name="Science">
        <title>Genomic signatures of disease resistance in endangered staghorn corals.</title>
        <authorList>
            <person name="Vollmer S.V."/>
            <person name="Selwyn J.D."/>
            <person name="Despard B.A."/>
            <person name="Roesel C.L."/>
        </authorList>
    </citation>
    <scope>NUCLEOTIDE SEQUENCE</scope>
    <source>
        <strain evidence="10">K2</strain>
    </source>
</reference>
<feature type="region of interest" description="Disordered" evidence="7">
    <location>
        <begin position="497"/>
        <end position="546"/>
    </location>
</feature>
<dbReference type="Pfam" id="PF03067">
    <property type="entry name" value="LPMO_10"/>
    <property type="match status" value="2"/>
</dbReference>
<evidence type="ECO:0000313" key="11">
    <source>
        <dbReference type="Proteomes" id="UP001249851"/>
    </source>
</evidence>
<keyword evidence="3" id="KW-0186">Copper</keyword>
<evidence type="ECO:0000256" key="8">
    <source>
        <dbReference type="SAM" id="SignalP"/>
    </source>
</evidence>
<comment type="cofactor">
    <cofactor evidence="1">
        <name>Cu(2+)</name>
        <dbReference type="ChEBI" id="CHEBI:29036"/>
    </cofactor>
</comment>
<evidence type="ECO:0000256" key="2">
    <source>
        <dbReference type="ARBA" id="ARBA00022723"/>
    </source>
</evidence>
<evidence type="ECO:0000256" key="5">
    <source>
        <dbReference type="ARBA" id="ARBA00023180"/>
    </source>
</evidence>
<feature type="region of interest" description="Disordered" evidence="7">
    <location>
        <begin position="212"/>
        <end position="247"/>
    </location>
</feature>
<comment type="caution">
    <text evidence="10">The sequence shown here is derived from an EMBL/GenBank/DDBJ whole genome shotgun (WGS) entry which is preliminary data.</text>
</comment>
<dbReference type="EMBL" id="JARQWQ010000074">
    <property type="protein sequence ID" value="KAK2553862.1"/>
    <property type="molecule type" value="Genomic_DNA"/>
</dbReference>
<protein>
    <recommendedName>
        <fullName evidence="9">Chitin-binding type-4 domain-containing protein</fullName>
    </recommendedName>
</protein>
<feature type="compositionally biased region" description="Polar residues" evidence="7">
    <location>
        <begin position="500"/>
        <end position="519"/>
    </location>
</feature>
<comment type="similarity">
    <text evidence="6">Belongs to the polysaccharide monooxygenase AA13 family.</text>
</comment>
<evidence type="ECO:0000256" key="7">
    <source>
        <dbReference type="SAM" id="MobiDB-lite"/>
    </source>
</evidence>
<dbReference type="InterPro" id="IPR052282">
    <property type="entry name" value="Starch-active_LPMO"/>
</dbReference>
<feature type="signal peptide" evidence="8">
    <location>
        <begin position="1"/>
        <end position="20"/>
    </location>
</feature>
<dbReference type="Proteomes" id="UP001249851">
    <property type="component" value="Unassembled WGS sequence"/>
</dbReference>
<evidence type="ECO:0000256" key="3">
    <source>
        <dbReference type="ARBA" id="ARBA00023008"/>
    </source>
</evidence>
<keyword evidence="8" id="KW-0732">Signal</keyword>
<dbReference type="PANTHER" id="PTHR36575">
    <property type="entry name" value="BINDING PROTEIN, PUTATIVE (AFU_ORTHOLOGUE AFUA_1G14430)-RELATED"/>
    <property type="match status" value="1"/>
</dbReference>
<feature type="chain" id="PRO_5042236574" description="Chitin-binding type-4 domain-containing protein" evidence="8">
    <location>
        <begin position="21"/>
        <end position="576"/>
    </location>
</feature>
<accession>A0AAD9UXZ8</accession>
<dbReference type="PANTHER" id="PTHR36575:SF2">
    <property type="entry name" value="CHITIN-BINDING TYPE-4 DOMAIN-CONTAINING PROTEIN-RELATED"/>
    <property type="match status" value="1"/>
</dbReference>
<dbReference type="AlphaFoldDB" id="A0AAD9UXZ8"/>
<evidence type="ECO:0000256" key="6">
    <source>
        <dbReference type="ARBA" id="ARBA00034311"/>
    </source>
</evidence>
<keyword evidence="5" id="KW-0325">Glycoprotein</keyword>
<evidence type="ECO:0000259" key="9">
    <source>
        <dbReference type="Pfam" id="PF03067"/>
    </source>
</evidence>
<dbReference type="GO" id="GO:0046872">
    <property type="term" value="F:metal ion binding"/>
    <property type="evidence" value="ECO:0007669"/>
    <property type="project" value="UniProtKB-KW"/>
</dbReference>
<sequence>MKTLIFSASIALSVFALVLGHGRLIDPPSRNSAWRYGFPTERQDTDNELNCGGFSVQWDTNKGKCGVCGDPYHFKAGKALYTHPGKFAKKVLTRNYTEGQEIEVLVDVTSNHQGTFTFRVGDIGKPPITQQKLIHVLRQPNGEKKFVINSKRNEVFKIRLKLPDGLTCDHCVMQWWWRVANSWGCDKPGDCGMGKGEQETFVNCADIRITKSDGSVPTKGPTKAPPRTTRQRPTERPTKPLPTNAPNPGGCKAVGHYKGNKGMDDWCVRNCAIGYCPARFCKMINWKETLRFLVGVNAIVLVLGHGMMINPHSRNSAWRDFKDRPKQYTDNQLNCGGFSVQWNRNKGKCGVCGDAYDAKNPQYVYPGKFAKDIFITKTYRRGETITVTIKITSNHQGFFTFRLGRLMRQPITQDQLNYVLLQPDGSSTWPLKTSTNGKFNIPLVLPKGLTCDHCVLQWWWTVGNNWGCDANGDCGVGKGKKQETFVNCADISITDKGQPVPTTRVPSTDIHLTQETSTRLPRPKPSTKLPRPRPTSQAPSGKCHATGAFKNRPNMDQWCALNCERGYCPANICKCN</sequence>
<dbReference type="InterPro" id="IPR004302">
    <property type="entry name" value="Cellulose/chitin-bd_N"/>
</dbReference>
<feature type="domain" description="Chitin-binding type-4" evidence="9">
    <location>
        <begin position="305"/>
        <end position="491"/>
    </location>
</feature>
<evidence type="ECO:0000256" key="1">
    <source>
        <dbReference type="ARBA" id="ARBA00001973"/>
    </source>
</evidence>